<evidence type="ECO:0000313" key="2">
    <source>
        <dbReference type="EMBL" id="OAO12850.1"/>
    </source>
</evidence>
<gene>
    <name evidence="2" type="ORF">AV274_5450</name>
</gene>
<feature type="region of interest" description="Disordered" evidence="1">
    <location>
        <begin position="46"/>
        <end position="134"/>
    </location>
</feature>
<organism evidence="2 3">
    <name type="scientific">Blastocystis sp. subtype 1 (strain ATCC 50177 / NandII)</name>
    <dbReference type="NCBI Taxonomy" id="478820"/>
    <lineage>
        <taxon>Eukaryota</taxon>
        <taxon>Sar</taxon>
        <taxon>Stramenopiles</taxon>
        <taxon>Bigyra</taxon>
        <taxon>Opalozoa</taxon>
        <taxon>Opalinata</taxon>
        <taxon>Blastocystidae</taxon>
        <taxon>Blastocystis</taxon>
    </lineage>
</organism>
<accession>A0A196S719</accession>
<dbReference type="EMBL" id="LXWW01000506">
    <property type="protein sequence ID" value="OAO12850.1"/>
    <property type="molecule type" value="Genomic_DNA"/>
</dbReference>
<evidence type="ECO:0000313" key="3">
    <source>
        <dbReference type="Proteomes" id="UP000078348"/>
    </source>
</evidence>
<dbReference type="Proteomes" id="UP000078348">
    <property type="component" value="Unassembled WGS sequence"/>
</dbReference>
<dbReference type="OrthoDB" id="10603619at2759"/>
<dbReference type="Gene3D" id="3.40.50.11350">
    <property type="match status" value="1"/>
</dbReference>
<proteinExistence type="predicted"/>
<keyword evidence="3" id="KW-1185">Reference proteome</keyword>
<reference evidence="2 3" key="1">
    <citation type="submission" date="2016-05" db="EMBL/GenBank/DDBJ databases">
        <title>Nuclear genome of Blastocystis sp. subtype 1 NandII.</title>
        <authorList>
            <person name="Gentekaki E."/>
            <person name="Curtis B."/>
            <person name="Stairs C."/>
            <person name="Eme L."/>
            <person name="Herman E."/>
            <person name="Klimes V."/>
            <person name="Arias M.C."/>
            <person name="Elias M."/>
            <person name="Hilliou F."/>
            <person name="Klute M."/>
            <person name="Malik S.-B."/>
            <person name="Pightling A."/>
            <person name="Rachubinski R."/>
            <person name="Salas D."/>
            <person name="Schlacht A."/>
            <person name="Suga H."/>
            <person name="Archibald J."/>
            <person name="Ball S.G."/>
            <person name="Clark G."/>
            <person name="Dacks J."/>
            <person name="Van Der Giezen M."/>
            <person name="Tsaousis A."/>
            <person name="Roger A."/>
        </authorList>
    </citation>
    <scope>NUCLEOTIDE SEQUENCE [LARGE SCALE GENOMIC DNA]</scope>
    <source>
        <strain evidence="3">ATCC 50177 / NandII</strain>
    </source>
</reference>
<comment type="caution">
    <text evidence="2">The sequence shown here is derived from an EMBL/GenBank/DDBJ whole genome shotgun (WGS) entry which is preliminary data.</text>
</comment>
<protein>
    <submittedName>
        <fullName evidence="2">Uncharacterized protein</fullName>
    </submittedName>
</protein>
<dbReference type="AlphaFoldDB" id="A0A196S719"/>
<feature type="compositionally biased region" description="Low complexity" evidence="1">
    <location>
        <begin position="99"/>
        <end position="119"/>
    </location>
</feature>
<sequence length="464" mass="52900">MRCNRVLFFLFPALCYLWMTYIPDYFIAEDRFALIHAVACHNRSTVRKRASSSSLNPPPKAVAIEGSEETTREDGFSTPAYPSPTGQTQSEDGTDPTFSASSSTQSSQNQTTPSAPTSQLAHSNPKRRKRRIVPSTSFKPIQYYPWSDSTDYNAFCNLLLTRMTTNKSYTMIVDTVHGGIGHKAISLYYTITYALLLGRNLRIHMDPIYWKHLNSCFAPLRDDQPLPNYRVCSGLNTCMKSHTRPLDVLNLPHTNTIHRDNRLGSFFFHTRRNLWMLRNLGILEKTEGWRSYQRKLFRLLLNPFPDMVKTIVVAKHSLFHEQSVLGVQVRCAGLLSDNAEYAVKLDKEDLKMVPKMVRLASYPLRNKKMVVLLSTDSKVAEEKLKASLQGFHVVTVKSFKRGHTTKHKASDDTIRRALLDLYLLAQSQALLVTQTSGFGEVAFYLSDVQRMNVIPVEKRHLMNE</sequence>
<evidence type="ECO:0000256" key="1">
    <source>
        <dbReference type="SAM" id="MobiDB-lite"/>
    </source>
</evidence>
<name>A0A196S719_BLAHN</name>